<name>A0A0B4N0C9_9CAUD</name>
<evidence type="ECO:0000256" key="1">
    <source>
        <dbReference type="SAM" id="MobiDB-lite"/>
    </source>
</evidence>
<evidence type="ECO:0000313" key="3">
    <source>
        <dbReference type="Proteomes" id="UP000031602"/>
    </source>
</evidence>
<dbReference type="OrthoDB" id="6165at10239"/>
<accession>A0A0B4N0C9</accession>
<proteinExistence type="predicted"/>
<dbReference type="Proteomes" id="UP000031602">
    <property type="component" value="Segment"/>
</dbReference>
<dbReference type="RefSeq" id="YP_009152888.1">
    <property type="nucleotide sequence ID" value="NC_027395.1"/>
</dbReference>
<reference evidence="2 3" key="1">
    <citation type="journal article" date="2014" name="PLoS ONE">
        <title>Genomic, Proteomic, Morphological, and Phylogenetic Analyses of vB_EcoP_SU10, a Podoviridae Phage with C3 Morphology.</title>
        <authorList>
            <person name="Mirzaei M.K."/>
            <person name="Eriksson H."/>
            <person name="Kasuga K."/>
            <person name="Haggard-Ljungquist E."/>
            <person name="Nilsson A.S."/>
        </authorList>
    </citation>
    <scope>NUCLEOTIDE SEQUENCE [LARGE SCALE GENOMIC DNA]</scope>
</reference>
<organism evidence="2 3">
    <name type="scientific">Escherichia phage vB_EcoP_SU10</name>
    <dbReference type="NCBI Taxonomy" id="1519788"/>
    <lineage>
        <taxon>Viruses</taxon>
        <taxon>Duplodnaviria</taxon>
        <taxon>Heunggongvirae</taxon>
        <taxon>Uroviricota</taxon>
        <taxon>Caudoviricetes</taxon>
        <taxon>Mktvariviridae</taxon>
        <taxon>Gordonclarkvirinae</taxon>
        <taxon>Kuravirus</taxon>
        <taxon>Kuravirus CHD5UKE1</taxon>
        <taxon>Kuravirus SU10</taxon>
    </lineage>
</organism>
<dbReference type="EMBL" id="KM044272">
    <property type="protein sequence ID" value="AIF71790.1"/>
    <property type="molecule type" value="Genomic_DNA"/>
</dbReference>
<dbReference type="KEGG" id="vg:24725239"/>
<keyword evidence="3" id="KW-1185">Reference proteome</keyword>
<evidence type="ECO:0000313" key="2">
    <source>
        <dbReference type="EMBL" id="AIF71790.1"/>
    </source>
</evidence>
<protein>
    <submittedName>
        <fullName evidence="2">Uncharacterized protein</fullName>
    </submittedName>
</protein>
<feature type="region of interest" description="Disordered" evidence="1">
    <location>
        <begin position="210"/>
        <end position="248"/>
    </location>
</feature>
<sequence>MSMIPTIATASRKSNYDVIPDGEYEARIVRVVGLGVHNRDPWIDPKTKAVTPKNPTFRMDLAFELIGVDATGKDSDGKALEPRPACQFKSYDVNPRAKNSGILDLCKMIDPSIQALKGDLSWFKDVLLGQPVNILVNSYTNKAGEVKNSIKTISPIPTKYRAAVGEARSPMVFFEPYAETDENVASYQLMFPFQRNLLTQANDAKNMPLAGREITRASETEQKEATPSIPTIDKEPASTYEDDNDSPF</sequence>
<feature type="compositionally biased region" description="Basic and acidic residues" evidence="1">
    <location>
        <begin position="213"/>
        <end position="224"/>
    </location>
</feature>
<gene>
    <name evidence="2" type="ORF">SU10_037</name>
</gene>
<dbReference type="GeneID" id="24725239"/>